<evidence type="ECO:0000256" key="3">
    <source>
        <dbReference type="SAM" id="SignalP"/>
    </source>
</evidence>
<organism evidence="4 5">
    <name type="scientific">Candidatus Portnoybacteria bacterium CG11_big_fil_rev_8_21_14_0_20_40_15</name>
    <dbReference type="NCBI Taxonomy" id="1974817"/>
    <lineage>
        <taxon>Bacteria</taxon>
        <taxon>Candidatus Portnoyibacteriota</taxon>
    </lineage>
</organism>
<reference evidence="4 5" key="1">
    <citation type="submission" date="2017-09" db="EMBL/GenBank/DDBJ databases">
        <title>Depth-based differentiation of microbial function through sediment-hosted aquifers and enrichment of novel symbionts in the deep terrestrial subsurface.</title>
        <authorList>
            <person name="Probst A.J."/>
            <person name="Ladd B."/>
            <person name="Jarett J.K."/>
            <person name="Geller-Mcgrath D.E."/>
            <person name="Sieber C.M."/>
            <person name="Emerson J.B."/>
            <person name="Anantharaman K."/>
            <person name="Thomas B.C."/>
            <person name="Malmstrom R."/>
            <person name="Stieglmeier M."/>
            <person name="Klingl A."/>
            <person name="Woyke T."/>
            <person name="Ryan C.M."/>
            <person name="Banfield J.F."/>
        </authorList>
    </citation>
    <scope>NUCLEOTIDE SEQUENCE [LARGE SCALE GENOMIC DNA]</scope>
    <source>
        <strain evidence="4">CG11_big_fil_rev_8_21_14_0_20_40_15</strain>
    </source>
</reference>
<evidence type="ECO:0000256" key="2">
    <source>
        <dbReference type="SAM" id="MobiDB-lite"/>
    </source>
</evidence>
<evidence type="ECO:0000313" key="5">
    <source>
        <dbReference type="Proteomes" id="UP000229317"/>
    </source>
</evidence>
<proteinExistence type="predicted"/>
<evidence type="ECO:0008006" key="6">
    <source>
        <dbReference type="Google" id="ProtNLM"/>
    </source>
</evidence>
<accession>A0A2H0KTG0</accession>
<evidence type="ECO:0000256" key="1">
    <source>
        <dbReference type="SAM" id="Coils"/>
    </source>
</evidence>
<feature type="compositionally biased region" description="Polar residues" evidence="2">
    <location>
        <begin position="283"/>
        <end position="303"/>
    </location>
</feature>
<dbReference type="Proteomes" id="UP000229317">
    <property type="component" value="Unassembled WGS sequence"/>
</dbReference>
<protein>
    <recommendedName>
        <fullName evidence="6">DUF5667 domain-containing protein</fullName>
    </recommendedName>
</protein>
<comment type="caution">
    <text evidence="4">The sequence shown here is derived from an EMBL/GenBank/DDBJ whole genome shotgun (WGS) entry which is preliminary data.</text>
</comment>
<evidence type="ECO:0000313" key="4">
    <source>
        <dbReference type="EMBL" id="PIQ75443.1"/>
    </source>
</evidence>
<sequence length="303" mass="34280">MDKKNKKLIILLLGLFFVFSIFATAKAAFNFTKLDEQARTKYLEAKQNYLNATSTYQDARTAYQQALSRFKNASEEQKSKLQEQVLEKAKEYLKKTISTMIKYLEAMKNKTTNMRPVSDEDKAVIAAKINENIRWLNAKQAEINSASTIDKLKEISQAVNEKLNNIRIASKSITGQMLVARIKFLIDKSQAIADKLEAKINELKTAGKDVAKLDELLKDFKDKIALAKDKYEQAKAKFQAISSKDNAVQLFQEGHKLVNDANQYVKQAHQDLVQIVRRIKQLEQPNSGNDTTTPKNSSGNEPG</sequence>
<feature type="signal peptide" evidence="3">
    <location>
        <begin position="1"/>
        <end position="27"/>
    </location>
</feature>
<feature type="coiled-coil region" evidence="1">
    <location>
        <begin position="186"/>
        <end position="244"/>
    </location>
</feature>
<keyword evidence="1" id="KW-0175">Coiled coil</keyword>
<gene>
    <name evidence="4" type="ORF">COV84_01250</name>
</gene>
<dbReference type="EMBL" id="PCVO01000020">
    <property type="protein sequence ID" value="PIQ75443.1"/>
    <property type="molecule type" value="Genomic_DNA"/>
</dbReference>
<keyword evidence="3" id="KW-0732">Signal</keyword>
<feature type="region of interest" description="Disordered" evidence="2">
    <location>
        <begin position="280"/>
        <end position="303"/>
    </location>
</feature>
<name>A0A2H0KTG0_9BACT</name>
<feature type="chain" id="PRO_5013943739" description="DUF5667 domain-containing protein" evidence="3">
    <location>
        <begin position="28"/>
        <end position="303"/>
    </location>
</feature>
<dbReference type="AlphaFoldDB" id="A0A2H0KTG0"/>
<feature type="coiled-coil region" evidence="1">
    <location>
        <begin position="56"/>
        <end position="91"/>
    </location>
</feature>